<sequence length="111" mass="13014">MCNQLTTSYSCGHTKTTLLHCPLHDPQDAGAFTTPSTCRRLKETTKKWQCVCTYCDEQLVREAEEEERRRRSDARERERKLMKMKKECSVISYDLFAHVFAHVFAHTVMLL</sequence>
<organism evidence="2 3">
    <name type="scientific">Pseudogymnoascus verrucosus</name>
    <dbReference type="NCBI Taxonomy" id="342668"/>
    <lineage>
        <taxon>Eukaryota</taxon>
        <taxon>Fungi</taxon>
        <taxon>Dikarya</taxon>
        <taxon>Ascomycota</taxon>
        <taxon>Pezizomycotina</taxon>
        <taxon>Leotiomycetes</taxon>
        <taxon>Thelebolales</taxon>
        <taxon>Thelebolaceae</taxon>
        <taxon>Pseudogymnoascus</taxon>
    </lineage>
</organism>
<keyword evidence="1" id="KW-0472">Membrane</keyword>
<accession>A0A1B8GSS5</accession>
<dbReference type="GeneID" id="28835871"/>
<keyword evidence="1" id="KW-0812">Transmembrane</keyword>
<feature type="transmembrane region" description="Helical" evidence="1">
    <location>
        <begin position="90"/>
        <end position="109"/>
    </location>
</feature>
<dbReference type="OrthoDB" id="3439714at2759"/>
<reference evidence="2 3" key="1">
    <citation type="submission" date="2016-03" db="EMBL/GenBank/DDBJ databases">
        <title>Comparative genomics of Pseudogymnoascus destructans, the fungus causing white-nose syndrome of bats.</title>
        <authorList>
            <person name="Palmer J.M."/>
            <person name="Drees K.P."/>
            <person name="Foster J.T."/>
            <person name="Lindner D.L."/>
        </authorList>
    </citation>
    <scope>NUCLEOTIDE SEQUENCE [LARGE SCALE GENOMIC DNA]</scope>
    <source>
        <strain evidence="2 3">UAMH 10579</strain>
    </source>
</reference>
<dbReference type="EMBL" id="KV460214">
    <property type="protein sequence ID" value="OBT98889.1"/>
    <property type="molecule type" value="Genomic_DNA"/>
</dbReference>
<proteinExistence type="predicted"/>
<reference evidence="3" key="2">
    <citation type="journal article" date="2018" name="Nat. Commun.">
        <title>Extreme sensitivity to ultraviolet light in the fungal pathogen causing white-nose syndrome of bats.</title>
        <authorList>
            <person name="Palmer J.M."/>
            <person name="Drees K.P."/>
            <person name="Foster J.T."/>
            <person name="Lindner D.L."/>
        </authorList>
    </citation>
    <scope>NUCLEOTIDE SEQUENCE [LARGE SCALE GENOMIC DNA]</scope>
    <source>
        <strain evidence="3">UAMH 10579</strain>
    </source>
</reference>
<gene>
    <name evidence="2" type="ORF">VE01_02485</name>
</gene>
<dbReference type="Proteomes" id="UP000091956">
    <property type="component" value="Unassembled WGS sequence"/>
</dbReference>
<dbReference type="AlphaFoldDB" id="A0A1B8GSS5"/>
<evidence type="ECO:0000313" key="2">
    <source>
        <dbReference type="EMBL" id="OBT98889.1"/>
    </source>
</evidence>
<dbReference type="RefSeq" id="XP_018132622.1">
    <property type="nucleotide sequence ID" value="XM_018271994.1"/>
</dbReference>
<evidence type="ECO:0000313" key="3">
    <source>
        <dbReference type="Proteomes" id="UP000091956"/>
    </source>
</evidence>
<protein>
    <submittedName>
        <fullName evidence="2">Uncharacterized protein</fullName>
    </submittedName>
</protein>
<keyword evidence="3" id="KW-1185">Reference proteome</keyword>
<name>A0A1B8GSS5_9PEZI</name>
<keyword evidence="1" id="KW-1133">Transmembrane helix</keyword>
<evidence type="ECO:0000256" key="1">
    <source>
        <dbReference type="SAM" id="Phobius"/>
    </source>
</evidence>